<evidence type="ECO:0000313" key="3">
    <source>
        <dbReference type="Proteomes" id="UP001447842"/>
    </source>
</evidence>
<dbReference type="Pfam" id="PF13476">
    <property type="entry name" value="AAA_23"/>
    <property type="match status" value="1"/>
</dbReference>
<dbReference type="EMBL" id="CP147920">
    <property type="protein sequence ID" value="XAU14534.1"/>
    <property type="molecule type" value="Genomic_DNA"/>
</dbReference>
<dbReference type="InterPro" id="IPR051396">
    <property type="entry name" value="Bact_Antivir_Def_Nuclease"/>
</dbReference>
<dbReference type="Proteomes" id="UP001447842">
    <property type="component" value="Chromosome"/>
</dbReference>
<gene>
    <name evidence="2" type="ORF">WCY31_09795</name>
</gene>
<reference evidence="2 3" key="1">
    <citation type="submission" date="2024-03" db="EMBL/GenBank/DDBJ databases">
        <title>Sulfurimonas sp. HSL3-1.</title>
        <authorList>
            <person name="Wang S."/>
        </authorList>
    </citation>
    <scope>NUCLEOTIDE SEQUENCE [LARGE SCALE GENOMIC DNA]</scope>
    <source>
        <strain evidence="2 3">HSL3-1</strain>
    </source>
</reference>
<dbReference type="InterPro" id="IPR003593">
    <property type="entry name" value="AAA+_ATPase"/>
</dbReference>
<keyword evidence="2" id="KW-0547">Nucleotide-binding</keyword>
<dbReference type="InterPro" id="IPR038729">
    <property type="entry name" value="Rad50/SbcC_AAA"/>
</dbReference>
<dbReference type="InterPro" id="IPR027417">
    <property type="entry name" value="P-loop_NTPase"/>
</dbReference>
<keyword evidence="2" id="KW-0067">ATP-binding</keyword>
<name>A0ABZ3HA78_9BACT</name>
<organism evidence="2 3">
    <name type="scientific">Sulfurimonas diazotrophicus</name>
    <dbReference type="NCBI Taxonomy" id="3131939"/>
    <lineage>
        <taxon>Bacteria</taxon>
        <taxon>Pseudomonadati</taxon>
        <taxon>Campylobacterota</taxon>
        <taxon>Epsilonproteobacteria</taxon>
        <taxon>Campylobacterales</taxon>
        <taxon>Sulfurimonadaceae</taxon>
        <taxon>Sulfurimonas</taxon>
    </lineage>
</organism>
<dbReference type="PANTHER" id="PTHR43581:SF2">
    <property type="entry name" value="EXCINUCLEASE ATPASE SUBUNIT"/>
    <property type="match status" value="1"/>
</dbReference>
<dbReference type="PANTHER" id="PTHR43581">
    <property type="entry name" value="ATP/GTP PHOSPHATASE"/>
    <property type="match status" value="1"/>
</dbReference>
<sequence length="612" mass="70126">MYLKKIVVENYGPIDRIDLEARFSSVGHPTPIILVGENGSGKTTLLSSIADALMEFAAKSFDDVLTRTATGHKFFKISGSVNTKTGRPYGLCFFEFENNGTKYQYIDKNGQLSLVDIKTKTNNVFSLPFKTDEIFKIISDDVAGSKDDFKKNTYCFFPSNRFEVPHWMNSEIYSDENFKFESQFVDKLKKPILIASSMEKNRSWLMDLVLDSHLYGDSNIWASVNSIIRAILGVEHCRFGIGHRTKGSYNRISIGKVDETGSWIETIVPSITNLSMGQSVLLNVFLTVMRYGDHGENTQLNEIEGIVLIDEVDLHLHSDLQSQTLPNLIALFPKIQFIITTHSPLFVLGMESRLGAENVMIVDMPYGMEISSERFREFESAFQVYEQTRLFEEKALQFIQQSEKHTVFVEGPTDKMILHKAIELYAPEILSLVDVQCAEQNGGGYNWVKDMLLSWHFGRQNKKAIGLFDFDRATQSAIGSINGYVGNRNNFKVMKLADYKPAHLIKIFSKGIEIPFAIEEMFDSEFWEYFSSQGWLKRKDDVVEYNRFRDLDISFNDYCIDKGLQTEDFIFFQTVQKEKKLEAAHYICSVADVTNFMSMKKLVEDIKKYFEL</sequence>
<feature type="domain" description="AAA+ ATPase" evidence="1">
    <location>
        <begin position="28"/>
        <end position="365"/>
    </location>
</feature>
<proteinExistence type="predicted"/>
<dbReference type="Gene3D" id="3.40.50.300">
    <property type="entry name" value="P-loop containing nucleotide triphosphate hydrolases"/>
    <property type="match status" value="1"/>
</dbReference>
<keyword evidence="3" id="KW-1185">Reference proteome</keyword>
<dbReference type="SMART" id="SM00382">
    <property type="entry name" value="AAA"/>
    <property type="match status" value="1"/>
</dbReference>
<protein>
    <submittedName>
        <fullName evidence="2">ATP-binding protein</fullName>
    </submittedName>
</protein>
<evidence type="ECO:0000313" key="2">
    <source>
        <dbReference type="EMBL" id="XAU14534.1"/>
    </source>
</evidence>
<dbReference type="SUPFAM" id="SSF52540">
    <property type="entry name" value="P-loop containing nucleoside triphosphate hydrolases"/>
    <property type="match status" value="1"/>
</dbReference>
<dbReference type="GO" id="GO:0005524">
    <property type="term" value="F:ATP binding"/>
    <property type="evidence" value="ECO:0007669"/>
    <property type="project" value="UniProtKB-KW"/>
</dbReference>
<dbReference type="InterPro" id="IPR003959">
    <property type="entry name" value="ATPase_AAA_core"/>
</dbReference>
<dbReference type="Pfam" id="PF13304">
    <property type="entry name" value="AAA_21"/>
    <property type="match status" value="1"/>
</dbReference>
<dbReference type="RefSeq" id="WP_345972236.1">
    <property type="nucleotide sequence ID" value="NZ_CP147920.1"/>
</dbReference>
<accession>A0ABZ3HA78</accession>
<evidence type="ECO:0000259" key="1">
    <source>
        <dbReference type="SMART" id="SM00382"/>
    </source>
</evidence>